<proteinExistence type="predicted"/>
<name>A0AAW0GRU0_9APHY</name>
<evidence type="ECO:0000313" key="2">
    <source>
        <dbReference type="EMBL" id="KAK7692928.1"/>
    </source>
</evidence>
<evidence type="ECO:0000313" key="3">
    <source>
        <dbReference type="Proteomes" id="UP001385951"/>
    </source>
</evidence>
<accession>A0AAW0GRU0</accession>
<gene>
    <name evidence="2" type="ORF">QCA50_004568</name>
</gene>
<reference evidence="2 3" key="1">
    <citation type="submission" date="2022-09" db="EMBL/GenBank/DDBJ databases">
        <authorList>
            <person name="Palmer J.M."/>
        </authorList>
    </citation>
    <scope>NUCLEOTIDE SEQUENCE [LARGE SCALE GENOMIC DNA]</scope>
    <source>
        <strain evidence="2 3">DSM 7382</strain>
    </source>
</reference>
<dbReference type="EMBL" id="JASBNA010000004">
    <property type="protein sequence ID" value="KAK7692928.1"/>
    <property type="molecule type" value="Genomic_DNA"/>
</dbReference>
<feature type="compositionally biased region" description="Pro residues" evidence="1">
    <location>
        <begin position="93"/>
        <end position="105"/>
    </location>
</feature>
<feature type="region of interest" description="Disordered" evidence="1">
    <location>
        <begin position="85"/>
        <end position="114"/>
    </location>
</feature>
<organism evidence="2 3">
    <name type="scientific">Cerrena zonata</name>
    <dbReference type="NCBI Taxonomy" id="2478898"/>
    <lineage>
        <taxon>Eukaryota</taxon>
        <taxon>Fungi</taxon>
        <taxon>Dikarya</taxon>
        <taxon>Basidiomycota</taxon>
        <taxon>Agaricomycotina</taxon>
        <taxon>Agaricomycetes</taxon>
        <taxon>Polyporales</taxon>
        <taxon>Cerrenaceae</taxon>
        <taxon>Cerrena</taxon>
    </lineage>
</organism>
<keyword evidence="3" id="KW-1185">Reference proteome</keyword>
<evidence type="ECO:0000256" key="1">
    <source>
        <dbReference type="SAM" id="MobiDB-lite"/>
    </source>
</evidence>
<dbReference type="AlphaFoldDB" id="A0AAW0GRU0"/>
<comment type="caution">
    <text evidence="2">The sequence shown here is derived from an EMBL/GenBank/DDBJ whole genome shotgun (WGS) entry which is preliminary data.</text>
</comment>
<dbReference type="Proteomes" id="UP001385951">
    <property type="component" value="Unassembled WGS sequence"/>
</dbReference>
<feature type="region of interest" description="Disordered" evidence="1">
    <location>
        <begin position="52"/>
        <end position="72"/>
    </location>
</feature>
<protein>
    <submittedName>
        <fullName evidence="2">Uncharacterized protein</fullName>
    </submittedName>
</protein>
<sequence>MLKEKSTKSQEKCDICFGFFDKKGLGRHRKACERRERDRKADEAFERELVERGLQAANAGPSSRPVDQPRSYNIERDHSWGSINDDIFDLEPDVPPLQPLPPQSPPHQRNPINRPYVKDDIKTEYHPRSGKAPSVQAFDKYERYNARKHVPTSSEPWLPFQTRGDFEISALALKAGLNKKQTDALLKLTHQFIRSE</sequence>